<accession>A0AAV4XNM8</accession>
<name>A0AAV4XNM8_CAEEX</name>
<comment type="caution">
    <text evidence="2">The sequence shown here is derived from an EMBL/GenBank/DDBJ whole genome shotgun (WGS) entry which is preliminary data.</text>
</comment>
<evidence type="ECO:0000256" key="1">
    <source>
        <dbReference type="SAM" id="MobiDB-lite"/>
    </source>
</evidence>
<dbReference type="AlphaFoldDB" id="A0AAV4XNM8"/>
<dbReference type="EMBL" id="BPLR01018021">
    <property type="protein sequence ID" value="GIY96227.1"/>
    <property type="molecule type" value="Genomic_DNA"/>
</dbReference>
<gene>
    <name evidence="2" type="ORF">CEXT_684421</name>
</gene>
<protein>
    <submittedName>
        <fullName evidence="2">Uncharacterized protein</fullName>
    </submittedName>
</protein>
<evidence type="ECO:0000313" key="2">
    <source>
        <dbReference type="EMBL" id="GIY96227.1"/>
    </source>
</evidence>
<dbReference type="Proteomes" id="UP001054945">
    <property type="component" value="Unassembled WGS sequence"/>
</dbReference>
<evidence type="ECO:0000313" key="3">
    <source>
        <dbReference type="Proteomes" id="UP001054945"/>
    </source>
</evidence>
<organism evidence="2 3">
    <name type="scientific">Caerostris extrusa</name>
    <name type="common">Bark spider</name>
    <name type="synonym">Caerostris bankana</name>
    <dbReference type="NCBI Taxonomy" id="172846"/>
    <lineage>
        <taxon>Eukaryota</taxon>
        <taxon>Metazoa</taxon>
        <taxon>Ecdysozoa</taxon>
        <taxon>Arthropoda</taxon>
        <taxon>Chelicerata</taxon>
        <taxon>Arachnida</taxon>
        <taxon>Araneae</taxon>
        <taxon>Araneomorphae</taxon>
        <taxon>Entelegynae</taxon>
        <taxon>Araneoidea</taxon>
        <taxon>Araneidae</taxon>
        <taxon>Caerostris</taxon>
    </lineage>
</organism>
<reference evidence="2 3" key="1">
    <citation type="submission" date="2021-06" db="EMBL/GenBank/DDBJ databases">
        <title>Caerostris extrusa draft genome.</title>
        <authorList>
            <person name="Kono N."/>
            <person name="Arakawa K."/>
        </authorList>
    </citation>
    <scope>NUCLEOTIDE SEQUENCE [LARGE SCALE GENOMIC DNA]</scope>
</reference>
<feature type="compositionally biased region" description="Basic and acidic residues" evidence="1">
    <location>
        <begin position="1"/>
        <end position="14"/>
    </location>
</feature>
<feature type="region of interest" description="Disordered" evidence="1">
    <location>
        <begin position="1"/>
        <end position="23"/>
    </location>
</feature>
<keyword evidence="3" id="KW-1185">Reference proteome</keyword>
<proteinExistence type="predicted"/>
<sequence length="109" mass="12455">METSLKLDDPESECRNANVTTGIPNRSPSIKLHQIFDPRSTPTEFGGIQNRRAPNNILEIKEFFFNNDREILATICQEKPFGARDISACRYASHLISYFGKADHIRSER</sequence>